<dbReference type="SUPFAM" id="SSF48452">
    <property type="entry name" value="TPR-like"/>
    <property type="match status" value="1"/>
</dbReference>
<evidence type="ECO:0000313" key="2">
    <source>
        <dbReference type="EMBL" id="AFL82533.1"/>
    </source>
</evidence>
<reference evidence="2 3" key="1">
    <citation type="submission" date="2012-06" db="EMBL/GenBank/DDBJ databases">
        <title>The complete genome of Aequorivita sublithincola DSM 14238.</title>
        <authorList>
            <consortium name="US DOE Joint Genome Institute (JGI-PGF)"/>
            <person name="Lucas S."/>
            <person name="Copeland A."/>
            <person name="Lapidus A."/>
            <person name="Goodwin L."/>
            <person name="Pitluck S."/>
            <person name="Peters L."/>
            <person name="Munk A.C.C."/>
            <person name="Kyrpides N."/>
            <person name="Mavromatis K."/>
            <person name="Pagani I."/>
            <person name="Ivanova N."/>
            <person name="Ovchinnikova G."/>
            <person name="Zeytun A."/>
            <person name="Detter J.C."/>
            <person name="Han C."/>
            <person name="Land M."/>
            <person name="Hauser L."/>
            <person name="Markowitz V."/>
            <person name="Cheng J.-F."/>
            <person name="Hugenholtz P."/>
            <person name="Woyke T."/>
            <person name="Wu D."/>
            <person name="Tindall B."/>
            <person name="Faehnrich R."/>
            <person name="Brambilla E."/>
            <person name="Klenk H.-P."/>
            <person name="Eisen J.A."/>
        </authorList>
    </citation>
    <scope>NUCLEOTIDE SEQUENCE [LARGE SCALE GENOMIC DNA]</scope>
    <source>
        <strain evidence="3">DSM 14238 / LMG 21431 / ACAM 643 / 9-3</strain>
    </source>
</reference>
<evidence type="ECO:0000256" key="1">
    <source>
        <dbReference type="PROSITE-ProRule" id="PRU00339"/>
    </source>
</evidence>
<dbReference type="RefSeq" id="WP_014783782.1">
    <property type="nucleotide sequence ID" value="NC_018013.1"/>
</dbReference>
<dbReference type="PROSITE" id="PS50005">
    <property type="entry name" value="TPR"/>
    <property type="match status" value="1"/>
</dbReference>
<dbReference type="InterPro" id="IPR027417">
    <property type="entry name" value="P-loop_NTPase"/>
</dbReference>
<dbReference type="InterPro" id="IPR019734">
    <property type="entry name" value="TPR_rpt"/>
</dbReference>
<dbReference type="KEGG" id="asl:Aeqsu_3097"/>
<accession>I3YZW5</accession>
<dbReference type="STRING" id="746697.Aeqsu_3097"/>
<evidence type="ECO:0000313" key="3">
    <source>
        <dbReference type="Proteomes" id="UP000006049"/>
    </source>
</evidence>
<dbReference type="EMBL" id="CP003280">
    <property type="protein sequence ID" value="AFL82533.1"/>
    <property type="molecule type" value="Genomic_DNA"/>
</dbReference>
<dbReference type="SMART" id="SM00028">
    <property type="entry name" value="TPR"/>
    <property type="match status" value="3"/>
</dbReference>
<gene>
    <name evidence="2" type="ordered locus">Aeqsu_3097</name>
</gene>
<dbReference type="Gene3D" id="1.25.40.10">
    <property type="entry name" value="Tetratricopeptide repeat domain"/>
    <property type="match status" value="2"/>
</dbReference>
<keyword evidence="3" id="KW-1185">Reference proteome</keyword>
<sequence>MKKLSNTTKEIPKRLTPKTATIRLLLAKSGNQCAFENCVEVIFNDAGELVSECCHIEAAEPGGERFNIEQTNEERRLFDNLVLLCHKHHIETNNIDVYTTSKLKEIKQLHLYKFSEKKIHINPNHIHSVIDKFNEISFKIDETLKAIKKVESKQDNLFELFNTNKNRQTISEINEFFGQPAITNFIGRKDELKKLKNNFKKFNTIIVQGLSGIGKSNLVSSFVNTIKNHQIFWVKCDIVKNKESFLVTLSDFLIQKFKDNSLKKCLSESNEVVINNSLIYLLNKYPICVIFDALNNSSHELFLYSQILNASLNNSKIIITTTEEFDIISWTNHPYKIQLKGMSVESFAQLCELYGLEEINDNDFNSLYTLTGGHPYLVKLLASLSSYQPISELIGSLNCGGENDYEDYINKRIISELNIEEKKLLSYILMLDIPFRYLLGDHLIDVSYTSSIKSLQQKFLIEKFGNDHFIIPEFIKLNIQKFRNEIGKNLNLNLNLLIKYLQNIKEPRIIEKIGLINLALKIGEEESAKEECQVFISNLMGSGYFNLVTKYVNDLISKNPNISWDFLFYVLGRVYRMQKQYKKALEIYNKGIELNPNSEIYSHFLFEKASILTYLSEIEGQNNYLEQAKKIYDKLSLSQIKSISIQSQLSISRIFLNEGKQKKAIKKINSLIDSMDFKNLDNYVAAQIWHSQGDAFSEDCQYKKAFESFDIGIDYYKKAIEKNGLNGFEGLYHLYISYGTTYSNAKDYISAAEMFQINVSLAKQFGLERKLESALLDYGYHLVLSKQFDEAVEVLSEHHSLINRNNTVEVPELPFLYRCLMFSFWYSNDFLNSIELLGLYVNASLFNERKPLITILETINKNESFDVIEFFKKGMNTLILPEDKNFDDLKIWITEVCLKRPELSNDLHSFIMYKNPD</sequence>
<dbReference type="PATRIC" id="fig|746697.3.peg.3154"/>
<protein>
    <submittedName>
        <fullName evidence="2">Putative transcriptional regulator</fullName>
    </submittedName>
</protein>
<dbReference type="SUPFAM" id="SSF52540">
    <property type="entry name" value="P-loop containing nucleoside triphosphate hydrolases"/>
    <property type="match status" value="1"/>
</dbReference>
<dbReference type="PROSITE" id="PS50293">
    <property type="entry name" value="TPR_REGION"/>
    <property type="match status" value="1"/>
</dbReference>
<dbReference type="AlphaFoldDB" id="I3YZW5"/>
<dbReference type="Proteomes" id="UP000006049">
    <property type="component" value="Chromosome"/>
</dbReference>
<dbReference type="Pfam" id="PF00515">
    <property type="entry name" value="TPR_1"/>
    <property type="match status" value="1"/>
</dbReference>
<organism evidence="2 3">
    <name type="scientific">Aequorivita sublithincola (strain DSM 14238 / LMG 21431 / ACAM 643 / 9-3)</name>
    <dbReference type="NCBI Taxonomy" id="746697"/>
    <lineage>
        <taxon>Bacteria</taxon>
        <taxon>Pseudomonadati</taxon>
        <taxon>Bacteroidota</taxon>
        <taxon>Flavobacteriia</taxon>
        <taxon>Flavobacteriales</taxon>
        <taxon>Flavobacteriaceae</taxon>
        <taxon>Aequorivita</taxon>
    </lineage>
</organism>
<proteinExistence type="predicted"/>
<name>I3YZW5_AEQSU</name>
<keyword evidence="1" id="KW-0802">TPR repeat</keyword>
<dbReference type="eggNOG" id="COG0457">
    <property type="taxonomic scope" value="Bacteria"/>
</dbReference>
<dbReference type="InterPro" id="IPR011990">
    <property type="entry name" value="TPR-like_helical_dom_sf"/>
</dbReference>
<dbReference type="Gene3D" id="3.40.50.300">
    <property type="entry name" value="P-loop containing nucleotide triphosphate hydrolases"/>
    <property type="match status" value="1"/>
</dbReference>
<feature type="repeat" description="TPR" evidence="1">
    <location>
        <begin position="565"/>
        <end position="598"/>
    </location>
</feature>
<dbReference type="HOGENOM" id="CLU_317540_0_0_10"/>